<dbReference type="NCBIfam" id="NF038020">
    <property type="entry name" value="HeR"/>
    <property type="match status" value="1"/>
</dbReference>
<feature type="transmembrane region" description="Helical" evidence="1">
    <location>
        <begin position="26"/>
        <end position="48"/>
    </location>
</feature>
<dbReference type="Proteomes" id="UP001585080">
    <property type="component" value="Unassembled WGS sequence"/>
</dbReference>
<proteinExistence type="predicted"/>
<feature type="transmembrane region" description="Helical" evidence="1">
    <location>
        <begin position="198"/>
        <end position="216"/>
    </location>
</feature>
<protein>
    <submittedName>
        <fullName evidence="2">Heliorhodopsin HeR</fullName>
    </submittedName>
</protein>
<dbReference type="EMBL" id="JAYMRP010000016">
    <property type="protein sequence ID" value="MFB8774923.1"/>
    <property type="molecule type" value="Genomic_DNA"/>
</dbReference>
<keyword evidence="3" id="KW-1185">Reference proteome</keyword>
<name>A0ABV5EDJ5_9ACTN</name>
<sequence>MKREDGTPVAAGVTPGRLAGLRRWNLGLALLHLVQAVAIVLLAGDFSITVTSSAPEGPPGTKAPAPEALFDVPVGWAVAVFLVLAAADHLVTATVCRRVYERDLRRGINRFRWLEYALSAGLMVLLIGFYAGITNISAVIAVVGANTGMILFGWVEELMNPPGRAVTTMLPFWFGTLVGVTPWISIAYNVVAAETVPGFVYGIVLVQAVLFFSFGLNQWLQYRGAGRWSDYAYGEKAYLVLSLVAKSLLAWQIFTGSLAG</sequence>
<organism evidence="2 3">
    <name type="scientific">Streptomyces broussonetiae</name>
    <dbReference type="NCBI Taxonomy" id="2686304"/>
    <lineage>
        <taxon>Bacteria</taxon>
        <taxon>Bacillati</taxon>
        <taxon>Actinomycetota</taxon>
        <taxon>Actinomycetes</taxon>
        <taxon>Kitasatosporales</taxon>
        <taxon>Streptomycetaceae</taxon>
        <taxon>Streptomyces</taxon>
    </lineage>
</organism>
<gene>
    <name evidence="2" type="primary">heR</name>
    <name evidence="2" type="ORF">VSS16_19680</name>
</gene>
<accession>A0ABV5EDJ5</accession>
<comment type="caution">
    <text evidence="2">The sequence shown here is derived from an EMBL/GenBank/DDBJ whole genome shotgun (WGS) entry which is preliminary data.</text>
</comment>
<dbReference type="InterPro" id="IPR041113">
    <property type="entry name" value="Heliorhodopsin"/>
</dbReference>
<feature type="transmembrane region" description="Helical" evidence="1">
    <location>
        <begin position="68"/>
        <end position="92"/>
    </location>
</feature>
<evidence type="ECO:0000256" key="1">
    <source>
        <dbReference type="SAM" id="Phobius"/>
    </source>
</evidence>
<reference evidence="2 3" key="1">
    <citation type="submission" date="2024-01" db="EMBL/GenBank/DDBJ databases">
        <title>Genome mining of biosynthetic gene clusters to explore secondary metabolites of Streptomyces sp.</title>
        <authorList>
            <person name="Baig A."/>
            <person name="Ajitkumar Shintre N."/>
            <person name="Kumar H."/>
            <person name="Anbarasu A."/>
            <person name="Ramaiah S."/>
        </authorList>
    </citation>
    <scope>NUCLEOTIDE SEQUENCE [LARGE SCALE GENOMIC DNA]</scope>
    <source>
        <strain evidence="2 3">A57</strain>
    </source>
</reference>
<keyword evidence="1" id="KW-0812">Transmembrane</keyword>
<feature type="transmembrane region" description="Helical" evidence="1">
    <location>
        <begin position="167"/>
        <end position="186"/>
    </location>
</feature>
<dbReference type="RefSeq" id="WP_308405167.1">
    <property type="nucleotide sequence ID" value="NZ_JAYMRP010000016.1"/>
</dbReference>
<keyword evidence="1" id="KW-1133">Transmembrane helix</keyword>
<feature type="transmembrane region" description="Helical" evidence="1">
    <location>
        <begin position="113"/>
        <end position="130"/>
    </location>
</feature>
<dbReference type="Pfam" id="PF18761">
    <property type="entry name" value="Heliorhodopsin"/>
    <property type="match status" value="1"/>
</dbReference>
<evidence type="ECO:0000313" key="2">
    <source>
        <dbReference type="EMBL" id="MFB8774923.1"/>
    </source>
</evidence>
<evidence type="ECO:0000313" key="3">
    <source>
        <dbReference type="Proteomes" id="UP001585080"/>
    </source>
</evidence>
<keyword evidence="1" id="KW-0472">Membrane</keyword>
<feature type="transmembrane region" description="Helical" evidence="1">
    <location>
        <begin position="136"/>
        <end position="155"/>
    </location>
</feature>
<feature type="transmembrane region" description="Helical" evidence="1">
    <location>
        <begin position="237"/>
        <end position="254"/>
    </location>
</feature>